<keyword evidence="1" id="KW-0732">Signal</keyword>
<feature type="chain" id="PRO_5023874177" description="Outer membrane protein beta-barrel domain-containing protein" evidence="1">
    <location>
        <begin position="30"/>
        <end position="205"/>
    </location>
</feature>
<proteinExistence type="predicted"/>
<dbReference type="AlphaFoldDB" id="A0A5J6MT63"/>
<sequence length="205" mass="22923">MKLFRWALVAASLSALSLLVLWTPAPALADDSWWKSGWAVTGFGGVLTTNMSSDLWLRGQVDFSEDILFGVGLSKVLYTTGEDFNFEFEQQAVKHFQGQDNWEFNSVLLLRWNTFPWDSFIDTSIAVGDGISVASETPKLEAQRYGYAEASAVLNFVMAEFTFALPSAPNPALVMRMQHRSGAFGLINDTYDASTDFVWGLKYRF</sequence>
<accession>A0A5J6MT63</accession>
<dbReference type="RefSeq" id="WP_151178270.1">
    <property type="nucleotide sequence ID" value="NZ_CP042906.1"/>
</dbReference>
<dbReference type="EMBL" id="CP042906">
    <property type="protein sequence ID" value="QEX18076.1"/>
    <property type="molecule type" value="Genomic_DNA"/>
</dbReference>
<dbReference type="KEGG" id="htq:FRZ44_33800"/>
<reference evidence="2 3" key="1">
    <citation type="submission" date="2019-08" db="EMBL/GenBank/DDBJ databases">
        <title>Hyperibacter terrae gen. nov., sp. nov. and Hyperibacter viscosus sp. nov., two new members in the family Rhodospirillaceae isolated from the rhizosphere of Hypericum perforatum.</title>
        <authorList>
            <person name="Noviana Z."/>
        </authorList>
    </citation>
    <scope>NUCLEOTIDE SEQUENCE [LARGE SCALE GENOMIC DNA]</scope>
    <source>
        <strain evidence="2 3">R5913</strain>
    </source>
</reference>
<evidence type="ECO:0000256" key="1">
    <source>
        <dbReference type="SAM" id="SignalP"/>
    </source>
</evidence>
<name>A0A5J6MT63_9PROT</name>
<protein>
    <recommendedName>
        <fullName evidence="4">Outer membrane protein beta-barrel domain-containing protein</fullName>
    </recommendedName>
</protein>
<evidence type="ECO:0000313" key="3">
    <source>
        <dbReference type="Proteomes" id="UP000326202"/>
    </source>
</evidence>
<evidence type="ECO:0000313" key="2">
    <source>
        <dbReference type="EMBL" id="QEX18076.1"/>
    </source>
</evidence>
<gene>
    <name evidence="2" type="ORF">FRZ44_33800</name>
</gene>
<feature type="signal peptide" evidence="1">
    <location>
        <begin position="1"/>
        <end position="29"/>
    </location>
</feature>
<dbReference type="OrthoDB" id="323914at2"/>
<keyword evidence="3" id="KW-1185">Reference proteome</keyword>
<organism evidence="2 3">
    <name type="scientific">Hypericibacter terrae</name>
    <dbReference type="NCBI Taxonomy" id="2602015"/>
    <lineage>
        <taxon>Bacteria</taxon>
        <taxon>Pseudomonadati</taxon>
        <taxon>Pseudomonadota</taxon>
        <taxon>Alphaproteobacteria</taxon>
        <taxon>Rhodospirillales</taxon>
        <taxon>Dongiaceae</taxon>
        <taxon>Hypericibacter</taxon>
    </lineage>
</organism>
<dbReference type="Proteomes" id="UP000326202">
    <property type="component" value="Chromosome"/>
</dbReference>
<evidence type="ECO:0008006" key="4">
    <source>
        <dbReference type="Google" id="ProtNLM"/>
    </source>
</evidence>